<dbReference type="EMBL" id="BNAV01000003">
    <property type="protein sequence ID" value="GHF54980.1"/>
    <property type="molecule type" value="Genomic_DNA"/>
</dbReference>
<evidence type="ECO:0000256" key="6">
    <source>
        <dbReference type="ARBA" id="ARBA00023002"/>
    </source>
</evidence>
<dbReference type="Pfam" id="PF00903">
    <property type="entry name" value="Glyoxalase"/>
    <property type="match status" value="2"/>
</dbReference>
<accession>A0A8H9IX48</accession>
<dbReference type="PANTHER" id="PTHR36113">
    <property type="entry name" value="LYASE, PUTATIVE-RELATED-RELATED"/>
    <property type="match status" value="1"/>
</dbReference>
<keyword evidence="3" id="KW-0479">Metal-binding</keyword>
<gene>
    <name evidence="10" type="ORF">GCM10017566_30700</name>
</gene>
<keyword evidence="11" id="KW-1185">Reference proteome</keyword>
<dbReference type="PROSITE" id="PS51819">
    <property type="entry name" value="VOC"/>
    <property type="match status" value="2"/>
</dbReference>
<reference evidence="10" key="2">
    <citation type="submission" date="2020-09" db="EMBL/GenBank/DDBJ databases">
        <authorList>
            <person name="Sun Q."/>
            <person name="Zhou Y."/>
        </authorList>
    </citation>
    <scope>NUCLEOTIDE SEQUENCE</scope>
    <source>
        <strain evidence="10">CGMCC 4.7679</strain>
    </source>
</reference>
<dbReference type="InterPro" id="IPR004360">
    <property type="entry name" value="Glyas_Fos-R_dOase_dom"/>
</dbReference>
<dbReference type="RefSeq" id="WP_221216911.1">
    <property type="nucleotide sequence ID" value="NZ_BNAV01000003.1"/>
</dbReference>
<keyword evidence="5 8" id="KW-0223">Dioxygenase</keyword>
<dbReference type="Gene3D" id="3.10.180.10">
    <property type="entry name" value="2,3-Dihydroxybiphenyl 1,2-Dioxygenase, domain 1"/>
    <property type="match status" value="2"/>
</dbReference>
<dbReference type="Proteomes" id="UP000658656">
    <property type="component" value="Unassembled WGS sequence"/>
</dbReference>
<proteinExistence type="inferred from homology"/>
<feature type="domain" description="VOC" evidence="9">
    <location>
        <begin position="8"/>
        <end position="125"/>
    </location>
</feature>
<dbReference type="SUPFAM" id="SSF54593">
    <property type="entry name" value="Glyoxalase/Bleomycin resistance protein/Dihydroxybiphenyl dioxygenase"/>
    <property type="match status" value="2"/>
</dbReference>
<dbReference type="InterPro" id="IPR037523">
    <property type="entry name" value="VOC_core"/>
</dbReference>
<evidence type="ECO:0000256" key="3">
    <source>
        <dbReference type="ARBA" id="ARBA00022723"/>
    </source>
</evidence>
<keyword evidence="6 8" id="KW-0560">Oxidoreductase</keyword>
<comment type="similarity">
    <text evidence="2 8">Belongs to the extradiol ring-cleavage dioxygenase family.</text>
</comment>
<evidence type="ECO:0000256" key="8">
    <source>
        <dbReference type="RuleBase" id="RU000683"/>
    </source>
</evidence>
<sequence length="291" mass="32059">MTAVGIRKLGYVGLDVTDVDAWTDLLGRTLGVGVTHAKSGTDEIALAELDEFKYRLALYPSTEDRPRELGWIVDSPWELDRLTQKLTDAGFAVTDGSAEEKELRGATQLRWFTDPVGYRVELAVGEAKVRLGPDRPAGGPGVTGLGHFVLASPKLGELRELYESVLEFQLTDYRAPGLYFFRCNRSHHSIALANAETAAIHHLEFEHGSLDDVGRAYDRAKAHDVPISISLGRHMNDKAISFYVRNPSGFHLEIGCGGIEVGDDWVPHDFGRSDEWGHHHADANPFASPKS</sequence>
<protein>
    <submittedName>
        <fullName evidence="10">Biphenyl-2,3-diol 1,2-dioxygenase</fullName>
    </submittedName>
</protein>
<dbReference type="PROSITE" id="PS00082">
    <property type="entry name" value="EXTRADIOL_DIOXYGENAS"/>
    <property type="match status" value="1"/>
</dbReference>
<reference evidence="10" key="1">
    <citation type="journal article" date="2014" name="Int. J. Syst. Evol. Microbiol.">
        <title>Complete genome sequence of Corynebacterium casei LMG S-19264T (=DSM 44701T), isolated from a smear-ripened cheese.</title>
        <authorList>
            <consortium name="US DOE Joint Genome Institute (JGI-PGF)"/>
            <person name="Walter F."/>
            <person name="Albersmeier A."/>
            <person name="Kalinowski J."/>
            <person name="Ruckert C."/>
        </authorList>
    </citation>
    <scope>NUCLEOTIDE SEQUENCE</scope>
    <source>
        <strain evidence="10">CGMCC 4.7679</strain>
    </source>
</reference>
<dbReference type="InterPro" id="IPR029068">
    <property type="entry name" value="Glyas_Bleomycin-R_OHBP_Dase"/>
</dbReference>
<evidence type="ECO:0000256" key="1">
    <source>
        <dbReference type="ARBA" id="ARBA00001954"/>
    </source>
</evidence>
<dbReference type="InterPro" id="IPR000486">
    <property type="entry name" value="Xdiol_ring_cleave_dOase_1/2"/>
</dbReference>
<dbReference type="GO" id="GO:0051213">
    <property type="term" value="F:dioxygenase activity"/>
    <property type="evidence" value="ECO:0007669"/>
    <property type="project" value="UniProtKB-KW"/>
</dbReference>
<dbReference type="PANTHER" id="PTHR36113:SF3">
    <property type="entry name" value="SLL5075 PROTEIN"/>
    <property type="match status" value="1"/>
</dbReference>
<organism evidence="10 11">
    <name type="scientific">Amycolatopsis bartoniae</name>
    <dbReference type="NCBI Taxonomy" id="941986"/>
    <lineage>
        <taxon>Bacteria</taxon>
        <taxon>Bacillati</taxon>
        <taxon>Actinomycetota</taxon>
        <taxon>Actinomycetes</taxon>
        <taxon>Pseudonocardiales</taxon>
        <taxon>Pseudonocardiaceae</taxon>
        <taxon>Amycolatopsis</taxon>
    </lineage>
</organism>
<keyword evidence="7 8" id="KW-0408">Iron</keyword>
<comment type="caution">
    <text evidence="10">The sequence shown here is derived from an EMBL/GenBank/DDBJ whole genome shotgun (WGS) entry which is preliminary data.</text>
</comment>
<evidence type="ECO:0000313" key="10">
    <source>
        <dbReference type="EMBL" id="GHF54980.1"/>
    </source>
</evidence>
<comment type="cofactor">
    <cofactor evidence="1 8">
        <name>Fe(2+)</name>
        <dbReference type="ChEBI" id="CHEBI:29033"/>
    </cofactor>
</comment>
<evidence type="ECO:0000259" key="9">
    <source>
        <dbReference type="PROSITE" id="PS51819"/>
    </source>
</evidence>
<keyword evidence="4 8" id="KW-0058">Aromatic hydrocarbons catabolism</keyword>
<dbReference type="GO" id="GO:0008198">
    <property type="term" value="F:ferrous iron binding"/>
    <property type="evidence" value="ECO:0007669"/>
    <property type="project" value="InterPro"/>
</dbReference>
<evidence type="ECO:0000256" key="5">
    <source>
        <dbReference type="ARBA" id="ARBA00022964"/>
    </source>
</evidence>
<evidence type="ECO:0000256" key="2">
    <source>
        <dbReference type="ARBA" id="ARBA00008784"/>
    </source>
</evidence>
<evidence type="ECO:0000256" key="7">
    <source>
        <dbReference type="ARBA" id="ARBA00023004"/>
    </source>
</evidence>
<evidence type="ECO:0000313" key="11">
    <source>
        <dbReference type="Proteomes" id="UP000658656"/>
    </source>
</evidence>
<dbReference type="AlphaFoldDB" id="A0A8H9IX48"/>
<dbReference type="InterPro" id="IPR051332">
    <property type="entry name" value="Fosfomycin_Res_Enzymes"/>
</dbReference>
<name>A0A8H9IX48_9PSEU</name>
<evidence type="ECO:0000256" key="4">
    <source>
        <dbReference type="ARBA" id="ARBA00022797"/>
    </source>
</evidence>
<feature type="domain" description="VOC" evidence="9">
    <location>
        <begin position="144"/>
        <end position="257"/>
    </location>
</feature>